<dbReference type="InterPro" id="IPR012349">
    <property type="entry name" value="Split_barrel_FMN-bd"/>
</dbReference>
<dbReference type="STRING" id="1215104.GCA_000730585_04881"/>
<dbReference type="PIRSF" id="PIRSF010372">
    <property type="entry name" value="PaiB"/>
    <property type="match status" value="1"/>
</dbReference>
<dbReference type="OrthoDB" id="9794948at2"/>
<protein>
    <submittedName>
        <fullName evidence="1">Negative transcriptional regulator, PaiB family</fullName>
    </submittedName>
</protein>
<proteinExistence type="predicted"/>
<accession>A0A239BDH9</accession>
<dbReference type="InterPro" id="IPR007396">
    <property type="entry name" value="TR_PAI2-type"/>
</dbReference>
<dbReference type="PANTHER" id="PTHR35802">
    <property type="entry name" value="PROTEASE SYNTHASE AND SPORULATION PROTEIN PAI 2"/>
    <property type="match status" value="1"/>
</dbReference>
<evidence type="ECO:0000313" key="1">
    <source>
        <dbReference type="EMBL" id="SNS05144.1"/>
    </source>
</evidence>
<dbReference type="Proteomes" id="UP000198407">
    <property type="component" value="Unassembled WGS sequence"/>
</dbReference>
<dbReference type="RefSeq" id="WP_042121606.1">
    <property type="nucleotide sequence ID" value="NZ_FZOL01000002.1"/>
</dbReference>
<keyword evidence="2" id="KW-1185">Reference proteome</keyword>
<dbReference type="SUPFAM" id="SSF50475">
    <property type="entry name" value="FMN-binding split barrel"/>
    <property type="match status" value="1"/>
</dbReference>
<dbReference type="Pfam" id="PF04299">
    <property type="entry name" value="FMN_bind_2"/>
    <property type="match status" value="1"/>
</dbReference>
<dbReference type="PANTHER" id="PTHR35802:SF1">
    <property type="entry name" value="PROTEASE SYNTHASE AND SPORULATION PROTEIN PAI 2"/>
    <property type="match status" value="1"/>
</dbReference>
<dbReference type="Gene3D" id="2.30.110.10">
    <property type="entry name" value="Electron Transport, Fmn-binding Protein, Chain A"/>
    <property type="match status" value="1"/>
</dbReference>
<sequence length="209" mass="22993">MYTPSAFKDDDLQHQLEHIANTRLAVLISNGEHGLQASHVPLLLDPHAGPKGTLYGHVARGNPQWRDLESAAEVLLVFPGADAYVSPGYYPSKAQDPRTVPTWNYVAVHAWGTPHVIHNPEPLLDIVRRLSDQHEQGRARPWSVDDAPADYLQGMLKAIVGFAVPIERLQCNRKLSQNRSAIDHEGVRSGLAASADLLDNNLAALMQQP</sequence>
<dbReference type="AlphaFoldDB" id="A0A239BDH9"/>
<name>A0A239BDH9_9PSED</name>
<reference evidence="2" key="1">
    <citation type="submission" date="2017-06" db="EMBL/GenBank/DDBJ databases">
        <authorList>
            <person name="Varghese N."/>
            <person name="Submissions S."/>
        </authorList>
    </citation>
    <scope>NUCLEOTIDE SEQUENCE [LARGE SCALE GENOMIC DNA]</scope>
    <source>
        <strain evidence="2">DSM 22348</strain>
    </source>
</reference>
<organism evidence="1 2">
    <name type="scientific">Pseudomonas japonica</name>
    <dbReference type="NCBI Taxonomy" id="256466"/>
    <lineage>
        <taxon>Bacteria</taxon>
        <taxon>Pseudomonadati</taxon>
        <taxon>Pseudomonadota</taxon>
        <taxon>Gammaproteobacteria</taxon>
        <taxon>Pseudomonadales</taxon>
        <taxon>Pseudomonadaceae</taxon>
        <taxon>Pseudomonas</taxon>
    </lineage>
</organism>
<gene>
    <name evidence="1" type="ORF">SAMN05444352_102439</name>
</gene>
<evidence type="ECO:0000313" key="2">
    <source>
        <dbReference type="Proteomes" id="UP000198407"/>
    </source>
</evidence>
<dbReference type="EMBL" id="FZOL01000002">
    <property type="protein sequence ID" value="SNS05144.1"/>
    <property type="molecule type" value="Genomic_DNA"/>
</dbReference>